<evidence type="ECO:0000313" key="3">
    <source>
        <dbReference type="Proteomes" id="UP001285441"/>
    </source>
</evidence>
<dbReference type="EMBL" id="JAULSW010000001">
    <property type="protein sequence ID" value="KAK3393957.1"/>
    <property type="molecule type" value="Genomic_DNA"/>
</dbReference>
<gene>
    <name evidence="2" type="ORF">B0H63DRAFT_459582</name>
</gene>
<proteinExistence type="predicted"/>
<dbReference type="Proteomes" id="UP001285441">
    <property type="component" value="Unassembled WGS sequence"/>
</dbReference>
<keyword evidence="1" id="KW-0732">Signal</keyword>
<keyword evidence="3" id="KW-1185">Reference proteome</keyword>
<reference evidence="2" key="1">
    <citation type="journal article" date="2023" name="Mol. Phylogenet. Evol.">
        <title>Genome-scale phylogeny and comparative genomics of the fungal order Sordariales.</title>
        <authorList>
            <person name="Hensen N."/>
            <person name="Bonometti L."/>
            <person name="Westerberg I."/>
            <person name="Brannstrom I.O."/>
            <person name="Guillou S."/>
            <person name="Cros-Aarteil S."/>
            <person name="Calhoun S."/>
            <person name="Haridas S."/>
            <person name="Kuo A."/>
            <person name="Mondo S."/>
            <person name="Pangilinan J."/>
            <person name="Riley R."/>
            <person name="LaButti K."/>
            <person name="Andreopoulos B."/>
            <person name="Lipzen A."/>
            <person name="Chen C."/>
            <person name="Yan M."/>
            <person name="Daum C."/>
            <person name="Ng V."/>
            <person name="Clum A."/>
            <person name="Steindorff A."/>
            <person name="Ohm R.A."/>
            <person name="Martin F."/>
            <person name="Silar P."/>
            <person name="Natvig D.O."/>
            <person name="Lalanne C."/>
            <person name="Gautier V."/>
            <person name="Ament-Velasquez S.L."/>
            <person name="Kruys A."/>
            <person name="Hutchinson M.I."/>
            <person name="Powell A.J."/>
            <person name="Barry K."/>
            <person name="Miller A.N."/>
            <person name="Grigoriev I.V."/>
            <person name="Debuchy R."/>
            <person name="Gladieux P."/>
            <person name="Hiltunen Thoren M."/>
            <person name="Johannesson H."/>
        </authorList>
    </citation>
    <scope>NUCLEOTIDE SEQUENCE</scope>
    <source>
        <strain evidence="2">CBS 232.78</strain>
    </source>
</reference>
<name>A0AAE0P5Y5_9PEZI</name>
<sequence length="75" mass="8739">MVFLFACDMTKLCLLLLHILRARNSIRDPPLSSSSSFRSSCRITMGCHFFHRRADLYAQQHMVRPARLCSLEIRI</sequence>
<comment type="caution">
    <text evidence="2">The sequence shown here is derived from an EMBL/GenBank/DDBJ whole genome shotgun (WGS) entry which is preliminary data.</text>
</comment>
<dbReference type="AlphaFoldDB" id="A0AAE0P5Y5"/>
<evidence type="ECO:0000256" key="1">
    <source>
        <dbReference type="SAM" id="SignalP"/>
    </source>
</evidence>
<protein>
    <recommendedName>
        <fullName evidence="4">Secreted protein</fullName>
    </recommendedName>
</protein>
<evidence type="ECO:0008006" key="4">
    <source>
        <dbReference type="Google" id="ProtNLM"/>
    </source>
</evidence>
<reference evidence="2" key="2">
    <citation type="submission" date="2023-06" db="EMBL/GenBank/DDBJ databases">
        <authorList>
            <consortium name="Lawrence Berkeley National Laboratory"/>
            <person name="Haridas S."/>
            <person name="Hensen N."/>
            <person name="Bonometti L."/>
            <person name="Westerberg I."/>
            <person name="Brannstrom I.O."/>
            <person name="Guillou S."/>
            <person name="Cros-Aarteil S."/>
            <person name="Calhoun S."/>
            <person name="Kuo A."/>
            <person name="Mondo S."/>
            <person name="Pangilinan J."/>
            <person name="Riley R."/>
            <person name="LaButti K."/>
            <person name="Andreopoulos B."/>
            <person name="Lipzen A."/>
            <person name="Chen C."/>
            <person name="Yanf M."/>
            <person name="Daum C."/>
            <person name="Ng V."/>
            <person name="Clum A."/>
            <person name="Steindorff A."/>
            <person name="Ohm R."/>
            <person name="Martin F."/>
            <person name="Silar P."/>
            <person name="Natvig D."/>
            <person name="Lalanne C."/>
            <person name="Gautier V."/>
            <person name="Ament-velasquez S.L."/>
            <person name="Kruys A."/>
            <person name="Hutchinson M.I."/>
            <person name="Powell A.J."/>
            <person name="Barry K."/>
            <person name="Miller A.N."/>
            <person name="Grigoriev I.V."/>
            <person name="Debuchy R."/>
            <person name="Gladieux P."/>
            <person name="Thoren M.H."/>
            <person name="Johannesson H."/>
        </authorList>
    </citation>
    <scope>NUCLEOTIDE SEQUENCE</scope>
    <source>
        <strain evidence="2">CBS 232.78</strain>
    </source>
</reference>
<evidence type="ECO:0000313" key="2">
    <source>
        <dbReference type="EMBL" id="KAK3393957.1"/>
    </source>
</evidence>
<accession>A0AAE0P5Y5</accession>
<feature type="signal peptide" evidence="1">
    <location>
        <begin position="1"/>
        <end position="22"/>
    </location>
</feature>
<feature type="chain" id="PRO_5042042942" description="Secreted protein" evidence="1">
    <location>
        <begin position="23"/>
        <end position="75"/>
    </location>
</feature>
<organism evidence="2 3">
    <name type="scientific">Podospora didyma</name>
    <dbReference type="NCBI Taxonomy" id="330526"/>
    <lineage>
        <taxon>Eukaryota</taxon>
        <taxon>Fungi</taxon>
        <taxon>Dikarya</taxon>
        <taxon>Ascomycota</taxon>
        <taxon>Pezizomycotina</taxon>
        <taxon>Sordariomycetes</taxon>
        <taxon>Sordariomycetidae</taxon>
        <taxon>Sordariales</taxon>
        <taxon>Podosporaceae</taxon>
        <taxon>Podospora</taxon>
    </lineage>
</organism>